<organism evidence="13 14">
    <name type="scientific">Planoprotostelium fungivorum</name>
    <dbReference type="NCBI Taxonomy" id="1890364"/>
    <lineage>
        <taxon>Eukaryota</taxon>
        <taxon>Amoebozoa</taxon>
        <taxon>Evosea</taxon>
        <taxon>Variosea</taxon>
        <taxon>Cavosteliida</taxon>
        <taxon>Cavosteliaceae</taxon>
        <taxon>Planoprotostelium</taxon>
    </lineage>
</organism>
<feature type="domain" description="GAIN-B" evidence="12">
    <location>
        <begin position="343"/>
        <end position="500"/>
    </location>
</feature>
<keyword evidence="7" id="KW-1015">Disulfide bond</keyword>
<evidence type="ECO:0000256" key="9">
    <source>
        <dbReference type="SAM" id="Phobius"/>
    </source>
</evidence>
<feature type="transmembrane region" description="Helical" evidence="9">
    <location>
        <begin position="520"/>
        <end position="543"/>
    </location>
</feature>
<dbReference type="InterPro" id="IPR057244">
    <property type="entry name" value="GAIN_B"/>
</dbReference>
<evidence type="ECO:0000256" key="5">
    <source>
        <dbReference type="ARBA" id="ARBA00022989"/>
    </source>
</evidence>
<dbReference type="Gene3D" id="2.60.220.50">
    <property type="match status" value="1"/>
</dbReference>
<dbReference type="InterPro" id="IPR011009">
    <property type="entry name" value="Kinase-like_dom_sf"/>
</dbReference>
<dbReference type="Gene3D" id="3.30.200.20">
    <property type="entry name" value="Phosphorylase Kinase, domain 1"/>
    <property type="match status" value="1"/>
</dbReference>
<feature type="region of interest" description="Disordered" evidence="8">
    <location>
        <begin position="782"/>
        <end position="812"/>
    </location>
</feature>
<dbReference type="InterPro" id="IPR000203">
    <property type="entry name" value="GPS"/>
</dbReference>
<evidence type="ECO:0000256" key="10">
    <source>
        <dbReference type="SAM" id="SignalP"/>
    </source>
</evidence>
<dbReference type="GO" id="GO:0004674">
    <property type="term" value="F:protein serine/threonine kinase activity"/>
    <property type="evidence" value="ECO:0007669"/>
    <property type="project" value="TreeGrafter"/>
</dbReference>
<dbReference type="InterPro" id="IPR000719">
    <property type="entry name" value="Prot_kinase_dom"/>
</dbReference>
<keyword evidence="6 9" id="KW-0472">Membrane</keyword>
<evidence type="ECO:0000259" key="11">
    <source>
        <dbReference type="PROSITE" id="PS50011"/>
    </source>
</evidence>
<dbReference type="InParanoid" id="A0A2P6N4C1"/>
<evidence type="ECO:0000256" key="3">
    <source>
        <dbReference type="ARBA" id="ARBA00022741"/>
    </source>
</evidence>
<feature type="chain" id="PRO_5015107087" evidence="10">
    <location>
        <begin position="19"/>
        <end position="812"/>
    </location>
</feature>
<evidence type="ECO:0000256" key="4">
    <source>
        <dbReference type="ARBA" id="ARBA00022840"/>
    </source>
</evidence>
<dbReference type="GO" id="GO:0005524">
    <property type="term" value="F:ATP binding"/>
    <property type="evidence" value="ECO:0007669"/>
    <property type="project" value="UniProtKB-KW"/>
</dbReference>
<gene>
    <name evidence="13" type="ORF">PROFUN_00956</name>
</gene>
<feature type="signal peptide" evidence="10">
    <location>
        <begin position="1"/>
        <end position="18"/>
    </location>
</feature>
<comment type="subcellular location">
    <subcellularLocation>
        <location evidence="1">Membrane</location>
    </subcellularLocation>
</comment>
<dbReference type="PROSITE" id="PS50011">
    <property type="entry name" value="PROTEIN_KINASE_DOM"/>
    <property type="match status" value="1"/>
</dbReference>
<dbReference type="Pfam" id="PF01825">
    <property type="entry name" value="GPS"/>
    <property type="match status" value="1"/>
</dbReference>
<dbReference type="Gene3D" id="1.10.510.10">
    <property type="entry name" value="Transferase(Phosphotransferase) domain 1"/>
    <property type="match status" value="1"/>
</dbReference>
<evidence type="ECO:0000256" key="2">
    <source>
        <dbReference type="ARBA" id="ARBA00022692"/>
    </source>
</evidence>
<proteinExistence type="predicted"/>
<dbReference type="AlphaFoldDB" id="A0A2P6N4C1"/>
<feature type="domain" description="Protein kinase" evidence="11">
    <location>
        <begin position="563"/>
        <end position="812"/>
    </location>
</feature>
<keyword evidence="3" id="KW-0547">Nucleotide-binding</keyword>
<evidence type="ECO:0000259" key="12">
    <source>
        <dbReference type="PROSITE" id="PS50221"/>
    </source>
</evidence>
<dbReference type="PANTHER" id="PTHR44329">
    <property type="entry name" value="SERINE/THREONINE-PROTEIN KINASE TNNI3K-RELATED"/>
    <property type="match status" value="1"/>
</dbReference>
<evidence type="ECO:0000256" key="6">
    <source>
        <dbReference type="ARBA" id="ARBA00023136"/>
    </source>
</evidence>
<dbReference type="STRING" id="1890364.A0A2P6N4C1"/>
<dbReference type="SUPFAM" id="SSF56112">
    <property type="entry name" value="Protein kinase-like (PK-like)"/>
    <property type="match status" value="1"/>
</dbReference>
<keyword evidence="5 9" id="KW-1133">Transmembrane helix</keyword>
<evidence type="ECO:0000313" key="13">
    <source>
        <dbReference type="EMBL" id="PRP78783.1"/>
    </source>
</evidence>
<comment type="caution">
    <text evidence="13">The sequence shown here is derived from an EMBL/GenBank/DDBJ whole genome shotgun (WGS) entry which is preliminary data.</text>
</comment>
<dbReference type="Proteomes" id="UP000241769">
    <property type="component" value="Unassembled WGS sequence"/>
</dbReference>
<keyword evidence="14" id="KW-1185">Reference proteome</keyword>
<accession>A0A2P6N4C1</accession>
<keyword evidence="10" id="KW-0732">Signal</keyword>
<dbReference type="GO" id="GO:0016020">
    <property type="term" value="C:membrane"/>
    <property type="evidence" value="ECO:0007669"/>
    <property type="project" value="UniProtKB-SubCell"/>
</dbReference>
<evidence type="ECO:0000256" key="7">
    <source>
        <dbReference type="ARBA" id="ARBA00023157"/>
    </source>
</evidence>
<dbReference type="EMBL" id="MDYQ01000207">
    <property type="protein sequence ID" value="PRP78783.1"/>
    <property type="molecule type" value="Genomic_DNA"/>
</dbReference>
<dbReference type="SMART" id="SM00303">
    <property type="entry name" value="GPS"/>
    <property type="match status" value="1"/>
</dbReference>
<dbReference type="OrthoDB" id="248923at2759"/>
<reference evidence="13 14" key="1">
    <citation type="journal article" date="2018" name="Genome Biol. Evol.">
        <title>Multiple Roots of Fruiting Body Formation in Amoebozoa.</title>
        <authorList>
            <person name="Hillmann F."/>
            <person name="Forbes G."/>
            <person name="Novohradska S."/>
            <person name="Ferling I."/>
            <person name="Riege K."/>
            <person name="Groth M."/>
            <person name="Westermann M."/>
            <person name="Marz M."/>
            <person name="Spaller T."/>
            <person name="Winckler T."/>
            <person name="Schaap P."/>
            <person name="Glockner G."/>
        </authorList>
    </citation>
    <scope>NUCLEOTIDE SEQUENCE [LARGE SCALE GENOMIC DNA]</scope>
    <source>
        <strain evidence="13 14">Jena</strain>
    </source>
</reference>
<evidence type="ECO:0000256" key="8">
    <source>
        <dbReference type="SAM" id="MobiDB-lite"/>
    </source>
</evidence>
<keyword evidence="2 9" id="KW-0812">Transmembrane</keyword>
<evidence type="ECO:0000256" key="1">
    <source>
        <dbReference type="ARBA" id="ARBA00004370"/>
    </source>
</evidence>
<dbReference type="InterPro" id="IPR046338">
    <property type="entry name" value="GAIN_dom_sf"/>
</dbReference>
<feature type="compositionally biased region" description="Basic and acidic residues" evidence="8">
    <location>
        <begin position="784"/>
        <end position="794"/>
    </location>
</feature>
<keyword evidence="4" id="KW-0067">ATP-binding</keyword>
<dbReference type="InterPro" id="IPR001245">
    <property type="entry name" value="Ser-Thr/Tyr_kinase_cat_dom"/>
</dbReference>
<dbReference type="InterPro" id="IPR051681">
    <property type="entry name" value="Ser/Thr_Kinases-Pseudokinases"/>
</dbReference>
<protein>
    <submittedName>
        <fullName evidence="13">Uncharacterized protein</fullName>
    </submittedName>
</protein>
<evidence type="ECO:0000313" key="14">
    <source>
        <dbReference type="Proteomes" id="UP000241769"/>
    </source>
</evidence>
<dbReference type="PROSITE" id="PS50221">
    <property type="entry name" value="GAIN_B"/>
    <property type="match status" value="1"/>
</dbReference>
<name>A0A2P6N4C1_9EUKA</name>
<dbReference type="Pfam" id="PF07714">
    <property type="entry name" value="PK_Tyr_Ser-Thr"/>
    <property type="match status" value="1"/>
</dbReference>
<sequence>MSRLIVLCLFYVILSAHAYDNPSVTNTGPLFSGFTALYAEFAGNYQDRVDTTGTSLPLVSPNGQWKLTFSTDLEAHVVHYQDSSVSRWGTVGFANGGSDPTTPNPPATWSSGSNGGRGIPGSFYTIYNVTLSNNGQLIQYNSNTSQILWKSSMISSIDTSYLTTDGGNVTLIGFFYNPLSSGVTSNNRNITIISQTIDTVVARLPAGSGPNSTFTLSDNTSRSALRFLFSYPPPTLSAEIRGQIITVSGQNAGANANLCLSFAAKCQSISGATFRLNLTVPYDLPTSFITVSLQSVGYPKLSSLPLTYKNPLDSIDLKSIPKLFETIEDISFSALTSDTKFIYNSSVGVSIYASKISPNAGDVTGSIENNRTSFSLPASVIRSVSQGNGSTPVSVILCQIPVIPFPVDVQWTTIDRFVGLSLYVDDTHANVTNAASLIEIEITITEDDNITREHECLFWKQMTSSWSREGCSTRVAEKSVTCLCSHLTNFTLGRPVPVSSSQTISELSPASGSAGGYNKMYLIAIAGIVPIILLVVLIAILIARRKKRDNKFSVLSLEPLDDVETKEEIGRGAKSIIYLASKSHTTDVAVKKTKDREKAKQLMTEGNRLKDIHHPNILMHLGLYTEEQMICLVVDYMKHGSLHDLIIRAIKWTNEEILTIMKQIASAVTYLHENSFIHGRLCPRKVYISSTHLVKLSAYGAETVYDTPEYMNKYTAAEVMKNNRLSPEGDVYSFGIIFDEMTQRRQIEDGIKNTIPNSWKDMITSCTESVAENRILMRVAGTRLQHERPQERSRSPPPILNAGPDAYGMAHF</sequence>